<dbReference type="OrthoDB" id="4968544at2759"/>
<protein>
    <recommendedName>
        <fullName evidence="3">Protein PRRC1</fullName>
    </recommendedName>
</protein>
<dbReference type="EMBL" id="CAJPEV010005446">
    <property type="protein sequence ID" value="CAG0903166.1"/>
    <property type="molecule type" value="Genomic_DNA"/>
</dbReference>
<dbReference type="PANTHER" id="PTHR23276:SF2">
    <property type="entry name" value="PROTEIN PRRC1"/>
    <property type="match status" value="1"/>
</dbReference>
<gene>
    <name evidence="1" type="ORF">DSTB1V02_LOCUS12954</name>
</gene>
<dbReference type="Gene3D" id="3.90.950.10">
    <property type="match status" value="1"/>
</dbReference>
<dbReference type="GO" id="GO:0005737">
    <property type="term" value="C:cytoplasm"/>
    <property type="evidence" value="ECO:0007669"/>
    <property type="project" value="TreeGrafter"/>
</dbReference>
<dbReference type="AlphaFoldDB" id="A0A7R9AFC8"/>
<dbReference type="EMBL" id="LR904963">
    <property type="protein sequence ID" value="CAD7253204.1"/>
    <property type="molecule type" value="Genomic_DNA"/>
</dbReference>
<proteinExistence type="predicted"/>
<name>A0A7R9AFC8_9CRUS</name>
<evidence type="ECO:0008006" key="3">
    <source>
        <dbReference type="Google" id="ProtNLM"/>
    </source>
</evidence>
<dbReference type="PANTHER" id="PTHR23276">
    <property type="entry name" value="PROTEIN PRRC1"/>
    <property type="match status" value="1"/>
</dbReference>
<feature type="non-terminal residue" evidence="1">
    <location>
        <position position="1"/>
    </location>
</feature>
<sequence length="239" mass="25542">MSQAVASASVDLEPESATYIAPGSYSNASAPTTGAGAGFFGWIRESVGGHAVLSKVAEKARSGMNSVMMTLDPQMKEYLTKEESPLSMVNLVVASDKESKVGPIRDAFSSSPSRLHFSVSGMGTQAVSIAAQPVGAAKARKACEERIGNLRRSGMVDSNAPIIALENFIIEMLPGQWYDMGCLVLEEPGLKEGIQVFTQGTPIPYEWVQELREGTPHDYPPRWSGLAITIGQVAAKHLQ</sequence>
<evidence type="ECO:0000313" key="1">
    <source>
        <dbReference type="EMBL" id="CAD7253204.1"/>
    </source>
</evidence>
<accession>A0A7R9AFC8</accession>
<dbReference type="InterPro" id="IPR029001">
    <property type="entry name" value="ITPase-like_fam"/>
</dbReference>
<dbReference type="GO" id="GO:0034237">
    <property type="term" value="F:protein kinase A regulatory subunit binding"/>
    <property type="evidence" value="ECO:0007669"/>
    <property type="project" value="TreeGrafter"/>
</dbReference>
<dbReference type="SUPFAM" id="SSF52972">
    <property type="entry name" value="ITPase-like"/>
    <property type="match status" value="1"/>
</dbReference>
<dbReference type="Proteomes" id="UP000677054">
    <property type="component" value="Unassembled WGS sequence"/>
</dbReference>
<evidence type="ECO:0000313" key="2">
    <source>
        <dbReference type="Proteomes" id="UP000677054"/>
    </source>
</evidence>
<keyword evidence="2" id="KW-1185">Reference proteome</keyword>
<reference evidence="1" key="1">
    <citation type="submission" date="2020-11" db="EMBL/GenBank/DDBJ databases">
        <authorList>
            <person name="Tran Van P."/>
        </authorList>
    </citation>
    <scope>NUCLEOTIDE SEQUENCE</scope>
</reference>
<organism evidence="1">
    <name type="scientific">Darwinula stevensoni</name>
    <dbReference type="NCBI Taxonomy" id="69355"/>
    <lineage>
        <taxon>Eukaryota</taxon>
        <taxon>Metazoa</taxon>
        <taxon>Ecdysozoa</taxon>
        <taxon>Arthropoda</taxon>
        <taxon>Crustacea</taxon>
        <taxon>Oligostraca</taxon>
        <taxon>Ostracoda</taxon>
        <taxon>Podocopa</taxon>
        <taxon>Podocopida</taxon>
        <taxon>Darwinulocopina</taxon>
        <taxon>Darwinuloidea</taxon>
        <taxon>Darwinulidae</taxon>
        <taxon>Darwinula</taxon>
    </lineage>
</organism>
<dbReference type="InterPro" id="IPR026534">
    <property type="entry name" value="PRRC1"/>
</dbReference>